<dbReference type="Gene3D" id="1.10.357.10">
    <property type="entry name" value="Tetracycline Repressor, domain 2"/>
    <property type="match status" value="1"/>
</dbReference>
<sequence length="197" mass="21639">MTLGAPTDFPEHSTRERLLDVAAHRFAEHGYRQTSLAAIAREVAITPSAVYFHFAGKEEVFLAAFDREAGRLGDAIIGREPQAVGDGYWNAVLNDVVKHLPEYPLVARVLGGAEPELMSRIVAGEFSTRLRATVAVSLRKGQEVGRVRMDIDRDRVALAVETIMLAFLVMTVQARGVGRDERVGAIGELMQLALSRR</sequence>
<proteinExistence type="predicted"/>
<dbReference type="PANTHER" id="PTHR30055:SF234">
    <property type="entry name" value="HTH-TYPE TRANSCRIPTIONAL REGULATOR BETI"/>
    <property type="match status" value="1"/>
</dbReference>
<feature type="DNA-binding region" description="H-T-H motif" evidence="4">
    <location>
        <begin position="35"/>
        <end position="54"/>
    </location>
</feature>
<dbReference type="PRINTS" id="PR00455">
    <property type="entry name" value="HTHTETR"/>
</dbReference>
<dbReference type="AlphaFoldDB" id="K6VP45"/>
<dbReference type="Proteomes" id="UP000008363">
    <property type="component" value="Unassembled WGS sequence"/>
</dbReference>
<evidence type="ECO:0000313" key="7">
    <source>
        <dbReference type="Proteomes" id="UP000008363"/>
    </source>
</evidence>
<reference evidence="6 7" key="1">
    <citation type="submission" date="2012-08" db="EMBL/GenBank/DDBJ databases">
        <title>Whole genome shotgun sequence of Gordonia rhizosphera NBRC 16068.</title>
        <authorList>
            <person name="Takarada H."/>
            <person name="Isaki S."/>
            <person name="Hosoyama A."/>
            <person name="Tsuchikane K."/>
            <person name="Katsumata H."/>
            <person name="Baba S."/>
            <person name="Ohji S."/>
            <person name="Yamazaki S."/>
            <person name="Fujita N."/>
        </authorList>
    </citation>
    <scope>NUCLEOTIDE SEQUENCE [LARGE SCALE GENOMIC DNA]</scope>
    <source>
        <strain evidence="6 7">NBRC 16068</strain>
    </source>
</reference>
<dbReference type="EMBL" id="BAHC01000036">
    <property type="protein sequence ID" value="GAB88680.1"/>
    <property type="molecule type" value="Genomic_DNA"/>
</dbReference>
<keyword evidence="7" id="KW-1185">Reference proteome</keyword>
<organism evidence="6 7">
    <name type="scientific">Gordonia rhizosphera NBRC 16068</name>
    <dbReference type="NCBI Taxonomy" id="1108045"/>
    <lineage>
        <taxon>Bacteria</taxon>
        <taxon>Bacillati</taxon>
        <taxon>Actinomycetota</taxon>
        <taxon>Actinomycetes</taxon>
        <taxon>Mycobacteriales</taxon>
        <taxon>Gordoniaceae</taxon>
        <taxon>Gordonia</taxon>
    </lineage>
</organism>
<keyword evidence="2 4" id="KW-0238">DNA-binding</keyword>
<evidence type="ECO:0000256" key="4">
    <source>
        <dbReference type="PROSITE-ProRule" id="PRU00335"/>
    </source>
</evidence>
<keyword evidence="1" id="KW-0805">Transcription regulation</keyword>
<name>K6VP45_9ACTN</name>
<evidence type="ECO:0000313" key="6">
    <source>
        <dbReference type="EMBL" id="GAB88680.1"/>
    </source>
</evidence>
<gene>
    <name evidence="6" type="ORF">GORHZ_036_00040</name>
</gene>
<dbReference type="InterPro" id="IPR001647">
    <property type="entry name" value="HTH_TetR"/>
</dbReference>
<comment type="caution">
    <text evidence="6">The sequence shown here is derived from an EMBL/GenBank/DDBJ whole genome shotgun (WGS) entry which is preliminary data.</text>
</comment>
<dbReference type="PANTHER" id="PTHR30055">
    <property type="entry name" value="HTH-TYPE TRANSCRIPTIONAL REGULATOR RUTR"/>
    <property type="match status" value="1"/>
</dbReference>
<evidence type="ECO:0000259" key="5">
    <source>
        <dbReference type="PROSITE" id="PS50977"/>
    </source>
</evidence>
<dbReference type="GO" id="GO:0003700">
    <property type="term" value="F:DNA-binding transcription factor activity"/>
    <property type="evidence" value="ECO:0007669"/>
    <property type="project" value="TreeGrafter"/>
</dbReference>
<dbReference type="InterPro" id="IPR050109">
    <property type="entry name" value="HTH-type_TetR-like_transc_reg"/>
</dbReference>
<protein>
    <submittedName>
        <fullName evidence="6">Putative TetR family transcriptional regulator</fullName>
    </submittedName>
</protein>
<dbReference type="eggNOG" id="COG1309">
    <property type="taxonomic scope" value="Bacteria"/>
</dbReference>
<evidence type="ECO:0000256" key="2">
    <source>
        <dbReference type="ARBA" id="ARBA00023125"/>
    </source>
</evidence>
<keyword evidence="3" id="KW-0804">Transcription</keyword>
<dbReference type="Pfam" id="PF00440">
    <property type="entry name" value="TetR_N"/>
    <property type="match status" value="1"/>
</dbReference>
<dbReference type="SUPFAM" id="SSF46689">
    <property type="entry name" value="Homeodomain-like"/>
    <property type="match status" value="1"/>
</dbReference>
<dbReference type="RefSeq" id="WP_006330318.1">
    <property type="nucleotide sequence ID" value="NZ_BAHC01000036.1"/>
</dbReference>
<dbReference type="OrthoDB" id="6077212at2"/>
<evidence type="ECO:0000256" key="3">
    <source>
        <dbReference type="ARBA" id="ARBA00023163"/>
    </source>
</evidence>
<dbReference type="InterPro" id="IPR009057">
    <property type="entry name" value="Homeodomain-like_sf"/>
</dbReference>
<dbReference type="PROSITE" id="PS50977">
    <property type="entry name" value="HTH_TETR_2"/>
    <property type="match status" value="1"/>
</dbReference>
<feature type="domain" description="HTH tetR-type" evidence="5">
    <location>
        <begin position="12"/>
        <end position="72"/>
    </location>
</feature>
<accession>K6VP45</accession>
<dbReference type="GO" id="GO:0000976">
    <property type="term" value="F:transcription cis-regulatory region binding"/>
    <property type="evidence" value="ECO:0007669"/>
    <property type="project" value="TreeGrafter"/>
</dbReference>
<evidence type="ECO:0000256" key="1">
    <source>
        <dbReference type="ARBA" id="ARBA00023015"/>
    </source>
</evidence>